<organism evidence="8 9">
    <name type="scientific">SAR86 cluster bacterium</name>
    <dbReference type="NCBI Taxonomy" id="2030880"/>
    <lineage>
        <taxon>Bacteria</taxon>
        <taxon>Pseudomonadati</taxon>
        <taxon>Pseudomonadota</taxon>
        <taxon>Gammaproteobacteria</taxon>
        <taxon>SAR86 cluster</taxon>
    </lineage>
</organism>
<keyword evidence="5" id="KW-0547">Nucleotide-binding</keyword>
<name>A0A937J5I3_9GAMM</name>
<proteinExistence type="predicted"/>
<dbReference type="SUPFAM" id="SSF53244">
    <property type="entry name" value="MurD-like peptide ligases, peptide-binding domain"/>
    <property type="match status" value="1"/>
</dbReference>
<comment type="subcellular location">
    <subcellularLocation>
        <location evidence="1">Cytoplasm</location>
    </subcellularLocation>
</comment>
<reference evidence="8" key="1">
    <citation type="submission" date="2020-10" db="EMBL/GenBank/DDBJ databases">
        <title>Microbiome of the Black Sea water column analyzed by genome centric metagenomics.</title>
        <authorList>
            <person name="Cabello-Yeves P.J."/>
            <person name="Callieri C."/>
            <person name="Picazo A."/>
            <person name="Mehrshad M."/>
            <person name="Haro-Moreno J.M."/>
            <person name="Roda-Garcia J."/>
            <person name="Dzembekova N."/>
            <person name="Slabakova V."/>
            <person name="Slabakova N."/>
            <person name="Moncheva S."/>
            <person name="Rodriguez-Valera F."/>
        </authorList>
    </citation>
    <scope>NUCLEOTIDE SEQUENCE</scope>
    <source>
        <strain evidence="8">BS30m-G43</strain>
    </source>
</reference>
<keyword evidence="3" id="KW-0963">Cytoplasm</keyword>
<dbReference type="GO" id="GO:0008360">
    <property type="term" value="P:regulation of cell shape"/>
    <property type="evidence" value="ECO:0007669"/>
    <property type="project" value="InterPro"/>
</dbReference>
<dbReference type="EMBL" id="JADHSG010000002">
    <property type="protein sequence ID" value="MBL6903021.1"/>
    <property type="molecule type" value="Genomic_DNA"/>
</dbReference>
<evidence type="ECO:0000256" key="3">
    <source>
        <dbReference type="ARBA" id="ARBA00022490"/>
    </source>
</evidence>
<feature type="domain" description="Mur ligase central" evidence="7">
    <location>
        <begin position="92"/>
        <end position="188"/>
    </location>
</feature>
<dbReference type="GO" id="GO:0051301">
    <property type="term" value="P:cell division"/>
    <property type="evidence" value="ECO:0007669"/>
    <property type="project" value="InterPro"/>
</dbReference>
<evidence type="ECO:0000313" key="8">
    <source>
        <dbReference type="EMBL" id="MBL6903021.1"/>
    </source>
</evidence>
<evidence type="ECO:0000259" key="7">
    <source>
        <dbReference type="Pfam" id="PF08245"/>
    </source>
</evidence>
<dbReference type="InterPro" id="IPR036565">
    <property type="entry name" value="Mur-like_cat_sf"/>
</dbReference>
<dbReference type="Gene3D" id="3.90.190.20">
    <property type="entry name" value="Mur ligase, C-terminal domain"/>
    <property type="match status" value="1"/>
</dbReference>
<dbReference type="InterPro" id="IPR005762">
    <property type="entry name" value="MurD"/>
</dbReference>
<comment type="caution">
    <text evidence="8">The sequence shown here is derived from an EMBL/GenBank/DDBJ whole genome shotgun (WGS) entry which is preliminary data.</text>
</comment>
<dbReference type="GO" id="GO:0005737">
    <property type="term" value="C:cytoplasm"/>
    <property type="evidence" value="ECO:0007669"/>
    <property type="project" value="UniProtKB-SubCell"/>
</dbReference>
<gene>
    <name evidence="8" type="ORF">ISR29_02355</name>
</gene>
<dbReference type="Pfam" id="PF08245">
    <property type="entry name" value="Mur_ligase_M"/>
    <property type="match status" value="1"/>
</dbReference>
<evidence type="ECO:0000256" key="2">
    <source>
        <dbReference type="ARBA" id="ARBA00004752"/>
    </source>
</evidence>
<protein>
    <submittedName>
        <fullName evidence="8">UDP-N-acetylmuramoylalanine--D-glutamate ligase</fullName>
    </submittedName>
</protein>
<evidence type="ECO:0000256" key="1">
    <source>
        <dbReference type="ARBA" id="ARBA00004496"/>
    </source>
</evidence>
<dbReference type="InterPro" id="IPR013221">
    <property type="entry name" value="Mur_ligase_cen"/>
</dbReference>
<dbReference type="InterPro" id="IPR036615">
    <property type="entry name" value="Mur_ligase_C_dom_sf"/>
</dbReference>
<evidence type="ECO:0000256" key="4">
    <source>
        <dbReference type="ARBA" id="ARBA00022598"/>
    </source>
</evidence>
<keyword evidence="6" id="KW-0067">ATP-binding</keyword>
<comment type="pathway">
    <text evidence="2">Cell wall biogenesis; peptidoglycan biosynthesis.</text>
</comment>
<evidence type="ECO:0000256" key="6">
    <source>
        <dbReference type="ARBA" id="ARBA00022840"/>
    </source>
</evidence>
<accession>A0A937J5I3</accession>
<dbReference type="PANTHER" id="PTHR43692:SF1">
    <property type="entry name" value="UDP-N-ACETYLMURAMOYLALANINE--D-GLUTAMATE LIGASE"/>
    <property type="match status" value="1"/>
</dbReference>
<dbReference type="SUPFAM" id="SSF53623">
    <property type="entry name" value="MurD-like peptide ligases, catalytic domain"/>
    <property type="match status" value="1"/>
</dbReference>
<dbReference type="GO" id="GO:0008764">
    <property type="term" value="F:UDP-N-acetylmuramoylalanine-D-glutamate ligase activity"/>
    <property type="evidence" value="ECO:0007669"/>
    <property type="project" value="InterPro"/>
</dbReference>
<dbReference type="Proteomes" id="UP000705230">
    <property type="component" value="Unassembled WGS sequence"/>
</dbReference>
<sequence>MKSLIYGYGITGKSIERYLIKNNIDYQIYDDNKDLYISDQFTNNLKDDWDVIYCSPGIKKADFEELKFIAKKDVLTDLDVFMVEDTSIKIGVTGTNRKSTTCFHLHQLLSKDYAVNLIGNIGEPVLDHLNTGAEFSIIELSSQQLDKLKENKLDYGVLLNIAPDHIDYHGSFAEYKSSKERILEAKEKSYENNPYKLFQWITGKGAEVIDLHNLPFRFEIISKSIINDSKSTNMHSLDYAIRKANQYFNDDKYDLIICGNPAKEGFRTFYPKGPEHILIFGSYANKINKCINHSEKKLYKNLPDVLTEISNSKNQNILFSPGYPSGDDFKNFEERGEYFNKLAHEILLK</sequence>
<evidence type="ECO:0000256" key="5">
    <source>
        <dbReference type="ARBA" id="ARBA00022741"/>
    </source>
</evidence>
<dbReference type="PANTHER" id="PTHR43692">
    <property type="entry name" value="UDP-N-ACETYLMURAMOYLALANINE--D-GLUTAMATE LIGASE"/>
    <property type="match status" value="1"/>
</dbReference>
<dbReference type="AlphaFoldDB" id="A0A937J5I3"/>
<keyword evidence="4 8" id="KW-0436">Ligase</keyword>
<dbReference type="Gene3D" id="3.40.1190.10">
    <property type="entry name" value="Mur-like, catalytic domain"/>
    <property type="match status" value="1"/>
</dbReference>
<dbReference type="GO" id="GO:0005524">
    <property type="term" value="F:ATP binding"/>
    <property type="evidence" value="ECO:0007669"/>
    <property type="project" value="UniProtKB-KW"/>
</dbReference>
<evidence type="ECO:0000313" key="9">
    <source>
        <dbReference type="Proteomes" id="UP000705230"/>
    </source>
</evidence>